<sequence length="412" mass="47597">MKMNNLVRYLKKVISIACLWIVICVTAFSSAYSSDDVDDNGLILSTTRFLDSLSYNYKGFEMQVAGVSIGEEYDDNVTFSKDDRKEDFITSLGLGLSAKYEGKLRSLELRGNIIGRIFSQNSDFTNLTEDLNVTFKNEFSRYSRMSVRNKFEHSDEPLFFREDYYTQQFGRGQGRFEYFQNDFYIDYARDVTKQLTLIAKYNNVIDLLSGQDYQDSLLNKAGVEAGYIFSSTTTSLFSYDFANRRFQDESHASIHTVTTGIKQFITEKLAFDGRTGLNYIDSFDNDHFTKPVFMTSLIYQKDTDTIARLSFEKKHETSRYEEDIFDNWRTTASVSRQLLERLRGSLSVFYGEGEYLILDTKNKLLGANSAFVYDIARNLKGNFTYTFTRSDDDPGTFYYTKNTVFFGLTAEF</sequence>
<proteinExistence type="predicted"/>
<evidence type="ECO:0000256" key="1">
    <source>
        <dbReference type="SAM" id="SignalP"/>
    </source>
</evidence>
<gene>
    <name evidence="2" type="ORF">BROFUL_02230</name>
</gene>
<evidence type="ECO:0000313" key="3">
    <source>
        <dbReference type="Proteomes" id="UP000034954"/>
    </source>
</evidence>
<protein>
    <submittedName>
        <fullName evidence="2">Uncharacterized protein</fullName>
    </submittedName>
</protein>
<feature type="signal peptide" evidence="1">
    <location>
        <begin position="1"/>
        <end position="27"/>
    </location>
</feature>
<feature type="chain" id="PRO_5005644060" evidence="1">
    <location>
        <begin position="28"/>
        <end position="412"/>
    </location>
</feature>
<organism evidence="2 3">
    <name type="scientific">Candidatus Brocadia fulgida</name>
    <dbReference type="NCBI Taxonomy" id="380242"/>
    <lineage>
        <taxon>Bacteria</taxon>
        <taxon>Pseudomonadati</taxon>
        <taxon>Planctomycetota</taxon>
        <taxon>Candidatus Brocadiia</taxon>
        <taxon>Candidatus Brocadiales</taxon>
        <taxon>Candidatus Brocadiaceae</taxon>
        <taxon>Candidatus Brocadia</taxon>
    </lineage>
</organism>
<keyword evidence="1" id="KW-0732">Signal</keyword>
<accession>A0A0M2UX19</accession>
<dbReference type="Proteomes" id="UP000034954">
    <property type="component" value="Unassembled WGS sequence"/>
</dbReference>
<name>A0A0M2UX19_9BACT</name>
<keyword evidence="3" id="KW-1185">Reference proteome</keyword>
<dbReference type="AlphaFoldDB" id="A0A0M2UX19"/>
<dbReference type="EMBL" id="LAQJ01000222">
    <property type="protein sequence ID" value="KKO19049.1"/>
    <property type="molecule type" value="Genomic_DNA"/>
</dbReference>
<comment type="caution">
    <text evidence="2">The sequence shown here is derived from an EMBL/GenBank/DDBJ whole genome shotgun (WGS) entry which is preliminary data.</text>
</comment>
<reference evidence="2 3" key="1">
    <citation type="journal article" date="2013" name="BMC Microbiol.">
        <title>Identification of the type II cytochrome c maturation pathway in anammox bacteria by comparative genomics.</title>
        <authorList>
            <person name="Ferousi C."/>
            <person name="Speth D.R."/>
            <person name="Reimann J."/>
            <person name="Op den Camp H.J."/>
            <person name="Allen J.W."/>
            <person name="Keltjens J.T."/>
            <person name="Jetten M.S."/>
        </authorList>
    </citation>
    <scope>NUCLEOTIDE SEQUENCE [LARGE SCALE GENOMIC DNA]</scope>
    <source>
        <strain evidence="2">RU1</strain>
    </source>
</reference>
<evidence type="ECO:0000313" key="2">
    <source>
        <dbReference type="EMBL" id="KKO19049.1"/>
    </source>
</evidence>